<dbReference type="GeneID" id="61065125"/>
<dbReference type="Proteomes" id="UP000535509">
    <property type="component" value="Unassembled WGS sequence"/>
</dbReference>
<reference evidence="1 2" key="1">
    <citation type="submission" date="2018-06" db="EMBL/GenBank/DDBJ databases">
        <authorList>
            <consortium name="PulseNet: The National Subtyping Network for Foodborne Disease Surveillance"/>
            <person name="Tarr C.L."/>
            <person name="Trees E."/>
            <person name="Katz L.S."/>
            <person name="Carleton-Romer H.A."/>
            <person name="Stroika S."/>
            <person name="Kucerova Z."/>
            <person name="Roache K.F."/>
            <person name="Sabol A.L."/>
            <person name="Besser J."/>
            <person name="Gerner-Smidt P."/>
        </authorList>
    </citation>
    <scope>NUCLEOTIDE SEQUENCE [LARGE SCALE GENOMIC DNA]</scope>
    <source>
        <strain evidence="1 2">PNUSAC001503</strain>
    </source>
</reference>
<sequence>MKQSFLVCCSQQVSGINIPKGYKNGADIPHIFLVIASTFKPKYLDAIVLHGYLCDNAKSKAEYRTADILLKSSMENL</sequence>
<evidence type="ECO:0000313" key="2">
    <source>
        <dbReference type="Proteomes" id="UP000535509"/>
    </source>
</evidence>
<keyword evidence="2" id="KW-1185">Reference proteome</keyword>
<dbReference type="AlphaFoldDB" id="A0A5L8UC21"/>
<name>A0A5L8UC21_CAMFE</name>
<gene>
    <name evidence="1" type="ORF">CX802_09310</name>
</gene>
<organism evidence="1 2">
    <name type="scientific">Campylobacter fetus</name>
    <dbReference type="NCBI Taxonomy" id="196"/>
    <lineage>
        <taxon>Bacteria</taxon>
        <taxon>Pseudomonadati</taxon>
        <taxon>Campylobacterota</taxon>
        <taxon>Epsilonproteobacteria</taxon>
        <taxon>Campylobacterales</taxon>
        <taxon>Campylobacteraceae</taxon>
        <taxon>Campylobacter</taxon>
    </lineage>
</organism>
<dbReference type="RefSeq" id="WP_046037407.1">
    <property type="nucleotide sequence ID" value="NZ_AACCWO020000013.1"/>
</dbReference>
<protein>
    <submittedName>
        <fullName evidence="1">DUF1353 domain-containing protein</fullName>
    </submittedName>
</protein>
<evidence type="ECO:0000313" key="1">
    <source>
        <dbReference type="EMBL" id="EAI8860020.1"/>
    </source>
</evidence>
<proteinExistence type="predicted"/>
<comment type="caution">
    <text evidence="1">The sequence shown here is derived from an EMBL/GenBank/DDBJ whole genome shotgun (WGS) entry which is preliminary data.</text>
</comment>
<dbReference type="EMBL" id="AABTCC010000054">
    <property type="protein sequence ID" value="EAI8860020.1"/>
    <property type="molecule type" value="Genomic_DNA"/>
</dbReference>
<accession>A0A5L8UC21</accession>
<dbReference type="Pfam" id="PF07087">
    <property type="entry name" value="DUF1353"/>
    <property type="match status" value="1"/>
</dbReference>
<dbReference type="InterPro" id="IPR010767">
    <property type="entry name" value="Phage_CGC-2007_Cje0229"/>
</dbReference>